<dbReference type="RefSeq" id="XP_064704407.1">
    <property type="nucleotide sequence ID" value="XM_064847868.1"/>
</dbReference>
<feature type="region of interest" description="Disordered" evidence="1">
    <location>
        <begin position="50"/>
        <end position="83"/>
    </location>
</feature>
<keyword evidence="3" id="KW-1185">Reference proteome</keyword>
<dbReference type="InterPro" id="IPR053221">
    <property type="entry name" value="Burnettramic_acid_biosynth"/>
</dbReference>
<evidence type="ECO:0000256" key="1">
    <source>
        <dbReference type="SAM" id="MobiDB-lite"/>
    </source>
</evidence>
<feature type="region of interest" description="Disordered" evidence="1">
    <location>
        <begin position="273"/>
        <end position="303"/>
    </location>
</feature>
<dbReference type="GeneID" id="89972469"/>
<organism evidence="2 3">
    <name type="scientific">Exophiala bonariae</name>
    <dbReference type="NCBI Taxonomy" id="1690606"/>
    <lineage>
        <taxon>Eukaryota</taxon>
        <taxon>Fungi</taxon>
        <taxon>Dikarya</taxon>
        <taxon>Ascomycota</taxon>
        <taxon>Pezizomycotina</taxon>
        <taxon>Eurotiomycetes</taxon>
        <taxon>Chaetothyriomycetidae</taxon>
        <taxon>Chaetothyriales</taxon>
        <taxon>Herpotrichiellaceae</taxon>
        <taxon>Exophiala</taxon>
    </lineage>
</organism>
<evidence type="ECO:0000313" key="2">
    <source>
        <dbReference type="EMBL" id="KAK5049362.1"/>
    </source>
</evidence>
<comment type="caution">
    <text evidence="2">The sequence shown here is derived from an EMBL/GenBank/DDBJ whole genome shotgun (WGS) entry which is preliminary data.</text>
</comment>
<dbReference type="PANTHER" id="PTHR38887:SF1">
    <property type="entry name" value="RAS MODIFICATION PROTEIN ERF4"/>
    <property type="match status" value="1"/>
</dbReference>
<feature type="compositionally biased region" description="Polar residues" evidence="1">
    <location>
        <begin position="278"/>
        <end position="301"/>
    </location>
</feature>
<name>A0AAV9N7P7_9EURO</name>
<protein>
    <submittedName>
        <fullName evidence="2">Uncharacterized protein</fullName>
    </submittedName>
</protein>
<dbReference type="EMBL" id="JAVRRD010000019">
    <property type="protein sequence ID" value="KAK5049362.1"/>
    <property type="molecule type" value="Genomic_DNA"/>
</dbReference>
<sequence length="446" mass="48987">MVSIGERSTGPLSRVTRGVSGLIGLATEIHAQRQSKKVVHHKELESIDNEIPNDQGCSVRPGTQPIEREPPPEYTDRPTEIKPLPRPVIIPQRRPNTKSRGFARAYAPDLWHYKCINEQSFLDFLEEFHKSSQASPVFQVINLAAIGAGFAPSAIAIAVSLAVTAASNAAIEVQSRIRTNNYLDKVNQEFFHPKNLHCMIMTFKPDRQENIFLDLDSNHGPVSAKHIIPGVWPALSTCPQTSPKENFRQSDGVSHGQLEIPQAAQLIYVEKTTRHDPVSSQETDGNTTGLKSSQERNSSSWKDTRKFVSEYKDRRAQATFAGKYGQESTLAVPGATDPAKFASRFSDPNHPVNSGHPLALLTGGKFRNSDDVKMRLVQLTGRQSAPSSEGRVVSGVKSMVESRNGSSSGLIGAAKDMMKSDILYLLIAEIPTAAEMDHLLGHVELR</sequence>
<dbReference type="AlphaFoldDB" id="A0AAV9N7P7"/>
<gene>
    <name evidence="2" type="ORF">LTR84_004291</name>
</gene>
<evidence type="ECO:0000313" key="3">
    <source>
        <dbReference type="Proteomes" id="UP001358417"/>
    </source>
</evidence>
<proteinExistence type="predicted"/>
<accession>A0AAV9N7P7</accession>
<feature type="compositionally biased region" description="Basic and acidic residues" evidence="1">
    <location>
        <begin position="66"/>
        <end position="80"/>
    </location>
</feature>
<dbReference type="Proteomes" id="UP001358417">
    <property type="component" value="Unassembled WGS sequence"/>
</dbReference>
<dbReference type="PANTHER" id="PTHR38887">
    <property type="entry name" value="CHROMOSOME 21, WHOLE GENOME SHOTGUN SEQUENCE"/>
    <property type="match status" value="1"/>
</dbReference>
<reference evidence="2 3" key="1">
    <citation type="submission" date="2023-08" db="EMBL/GenBank/DDBJ databases">
        <title>Black Yeasts Isolated from many extreme environments.</title>
        <authorList>
            <person name="Coleine C."/>
            <person name="Stajich J.E."/>
            <person name="Selbmann L."/>
        </authorList>
    </citation>
    <scope>NUCLEOTIDE SEQUENCE [LARGE SCALE GENOMIC DNA]</scope>
    <source>
        <strain evidence="2 3">CCFEE 5792</strain>
    </source>
</reference>